<proteinExistence type="predicted"/>
<reference evidence="2 3" key="1">
    <citation type="submission" date="2016-12" db="EMBL/GenBank/DDBJ databases">
        <title>The draft genome sequence of Actinophytocola sp. 11-183.</title>
        <authorList>
            <person name="Wang W."/>
            <person name="Yuan L."/>
        </authorList>
    </citation>
    <scope>NUCLEOTIDE SEQUENCE [LARGE SCALE GENOMIC DNA]</scope>
    <source>
        <strain evidence="2 3">11-183</strain>
    </source>
</reference>
<dbReference type="AlphaFoldDB" id="A0A1Q8CAH0"/>
<dbReference type="Pfam" id="PF03793">
    <property type="entry name" value="PASTA"/>
    <property type="match status" value="1"/>
</dbReference>
<gene>
    <name evidence="2" type="ORF">BU204_30395</name>
</gene>
<evidence type="ECO:0000313" key="2">
    <source>
        <dbReference type="EMBL" id="OLF11364.1"/>
    </source>
</evidence>
<evidence type="ECO:0000259" key="1">
    <source>
        <dbReference type="Pfam" id="PF03793"/>
    </source>
</evidence>
<accession>A0A1Q8CAH0</accession>
<organism evidence="2 3">
    <name type="scientific">Actinophytocola xanthii</name>
    <dbReference type="NCBI Taxonomy" id="1912961"/>
    <lineage>
        <taxon>Bacteria</taxon>
        <taxon>Bacillati</taxon>
        <taxon>Actinomycetota</taxon>
        <taxon>Actinomycetes</taxon>
        <taxon>Pseudonocardiales</taxon>
        <taxon>Pseudonocardiaceae</taxon>
    </lineage>
</organism>
<dbReference type="Gene3D" id="3.30.10.20">
    <property type="match status" value="1"/>
</dbReference>
<dbReference type="STRING" id="1912961.BU204_30395"/>
<dbReference type="EMBL" id="MSIE01000068">
    <property type="protein sequence ID" value="OLF11364.1"/>
    <property type="molecule type" value="Genomic_DNA"/>
</dbReference>
<feature type="domain" description="PASTA" evidence="1">
    <location>
        <begin position="37"/>
        <end position="102"/>
    </location>
</feature>
<name>A0A1Q8CAH0_9PSEU</name>
<dbReference type="Proteomes" id="UP000185596">
    <property type="component" value="Unassembled WGS sequence"/>
</dbReference>
<dbReference type="PROSITE" id="PS51257">
    <property type="entry name" value="PROKAR_LIPOPROTEIN"/>
    <property type="match status" value="1"/>
</dbReference>
<dbReference type="OrthoDB" id="4335972at2"/>
<keyword evidence="3" id="KW-1185">Reference proteome</keyword>
<comment type="caution">
    <text evidence="2">The sequence shown here is derived from an EMBL/GenBank/DDBJ whole genome shotgun (WGS) entry which is preliminary data.</text>
</comment>
<protein>
    <recommendedName>
        <fullName evidence="1">PASTA domain-containing protein</fullName>
    </recommendedName>
</protein>
<dbReference type="RefSeq" id="WP_075129258.1">
    <property type="nucleotide sequence ID" value="NZ_MSIE01000068.1"/>
</dbReference>
<evidence type="ECO:0000313" key="3">
    <source>
        <dbReference type="Proteomes" id="UP000185596"/>
    </source>
</evidence>
<dbReference type="InterPro" id="IPR005543">
    <property type="entry name" value="PASTA_dom"/>
</dbReference>
<sequence>MRVVVAALTAVVLAGCEGVAPTETTTSPPDPEAAPWTMPDVVGSTLQEAQDEIQRLTGGQLLVTDSHDATGQDRAQVLDGDWIVCTQNVAPGTRITTDTRIDFGAVKAEETCP</sequence>